<proteinExistence type="predicted"/>
<feature type="compositionally biased region" description="Polar residues" evidence="1">
    <location>
        <begin position="18"/>
        <end position="30"/>
    </location>
</feature>
<evidence type="ECO:0000256" key="1">
    <source>
        <dbReference type="SAM" id="MobiDB-lite"/>
    </source>
</evidence>
<gene>
    <name evidence="2" type="ORF">FTUN_8124</name>
</gene>
<feature type="region of interest" description="Disordered" evidence="1">
    <location>
        <begin position="1"/>
        <end position="30"/>
    </location>
</feature>
<sequence>MGHMVVGQPTRAAFNRPASDSGTGVQYNEC</sequence>
<keyword evidence="3" id="KW-1185">Reference proteome</keyword>
<name>A0A6M5Z4V3_9BACT</name>
<dbReference type="Proteomes" id="UP000503447">
    <property type="component" value="Chromosome"/>
</dbReference>
<dbReference type="EMBL" id="CP053452">
    <property type="protein sequence ID" value="QJX00494.1"/>
    <property type="molecule type" value="Genomic_DNA"/>
</dbReference>
<accession>A0A6M5Z4V3</accession>
<dbReference type="AlphaFoldDB" id="A0A6M5Z4V3"/>
<protein>
    <submittedName>
        <fullName evidence="2">Uncharacterized protein</fullName>
    </submittedName>
</protein>
<evidence type="ECO:0000313" key="2">
    <source>
        <dbReference type="EMBL" id="QJX00494.1"/>
    </source>
</evidence>
<dbReference type="KEGG" id="ftj:FTUN_8124"/>
<organism evidence="2 3">
    <name type="scientific">Frigoriglobus tundricola</name>
    <dbReference type="NCBI Taxonomy" id="2774151"/>
    <lineage>
        <taxon>Bacteria</taxon>
        <taxon>Pseudomonadati</taxon>
        <taxon>Planctomycetota</taxon>
        <taxon>Planctomycetia</taxon>
        <taxon>Gemmatales</taxon>
        <taxon>Gemmataceae</taxon>
        <taxon>Frigoriglobus</taxon>
    </lineage>
</organism>
<evidence type="ECO:0000313" key="3">
    <source>
        <dbReference type="Proteomes" id="UP000503447"/>
    </source>
</evidence>
<reference evidence="3" key="1">
    <citation type="submission" date="2020-05" db="EMBL/GenBank/DDBJ databases">
        <title>Frigoriglobus tundricola gen. nov., sp. nov., a psychrotolerant cellulolytic planctomycete of the family Gemmataceae with two divergent copies of 16S rRNA gene.</title>
        <authorList>
            <person name="Kulichevskaya I.S."/>
            <person name="Ivanova A.A."/>
            <person name="Naumoff D.G."/>
            <person name="Beletsky A.V."/>
            <person name="Rijpstra W.I.C."/>
            <person name="Sinninghe Damste J.S."/>
            <person name="Mardanov A.V."/>
            <person name="Ravin N.V."/>
            <person name="Dedysh S.N."/>
        </authorList>
    </citation>
    <scope>NUCLEOTIDE SEQUENCE [LARGE SCALE GENOMIC DNA]</scope>
    <source>
        <strain evidence="3">PL17</strain>
    </source>
</reference>